<keyword evidence="4" id="KW-0862">Zinc</keyword>
<feature type="compositionally biased region" description="Low complexity" evidence="7">
    <location>
        <begin position="1010"/>
        <end position="1020"/>
    </location>
</feature>
<dbReference type="InterPro" id="IPR035983">
    <property type="entry name" value="Hect_E3_ubiquitin_ligase"/>
</dbReference>
<evidence type="ECO:0000259" key="11">
    <source>
        <dbReference type="PROSITE" id="PS51309"/>
    </source>
</evidence>
<gene>
    <name evidence="12" type="ORF">OFUS_LOCUS2804</name>
</gene>
<evidence type="ECO:0000259" key="10">
    <source>
        <dbReference type="PROSITE" id="PS51157"/>
    </source>
</evidence>
<dbReference type="PROSITE" id="PS50030">
    <property type="entry name" value="UBA"/>
    <property type="match status" value="1"/>
</dbReference>
<dbReference type="SMART" id="SM00396">
    <property type="entry name" value="ZnF_UBR1"/>
    <property type="match status" value="1"/>
</dbReference>
<feature type="compositionally biased region" description="Polar residues" evidence="7">
    <location>
        <begin position="2021"/>
        <end position="2030"/>
    </location>
</feature>
<dbReference type="InterPro" id="IPR036053">
    <property type="entry name" value="PABP-dom"/>
</dbReference>
<dbReference type="FunFam" id="3.30.2410.10:FF:000008">
    <property type="entry name" value="Putative E3 ubiquitin-protein ligase UBR5"/>
    <property type="match status" value="1"/>
</dbReference>
<evidence type="ECO:0000256" key="7">
    <source>
        <dbReference type="SAM" id="MobiDB-lite"/>
    </source>
</evidence>
<feature type="active site" description="Glycyl thioester intermediate" evidence="5">
    <location>
        <position position="2973"/>
    </location>
</feature>
<feature type="domain" description="UBR-type" evidence="10">
    <location>
        <begin position="1134"/>
        <end position="1202"/>
    </location>
</feature>
<dbReference type="PROSITE" id="PS51157">
    <property type="entry name" value="ZF_UBR"/>
    <property type="match status" value="1"/>
</dbReference>
<feature type="compositionally biased region" description="Polar residues" evidence="7">
    <location>
        <begin position="2296"/>
        <end position="2311"/>
    </location>
</feature>
<evidence type="ECO:0000256" key="5">
    <source>
        <dbReference type="PROSITE-ProRule" id="PRU00104"/>
    </source>
</evidence>
<dbReference type="InterPro" id="IPR000569">
    <property type="entry name" value="HECT_dom"/>
</dbReference>
<dbReference type="PROSITE" id="PS51309">
    <property type="entry name" value="PABC"/>
    <property type="match status" value="1"/>
</dbReference>
<dbReference type="Proteomes" id="UP000749559">
    <property type="component" value="Unassembled WGS sequence"/>
</dbReference>
<feature type="region of interest" description="Disordered" evidence="7">
    <location>
        <begin position="2179"/>
        <end position="2214"/>
    </location>
</feature>
<dbReference type="InterPro" id="IPR003126">
    <property type="entry name" value="Znf_UBR"/>
</dbReference>
<dbReference type="Gene3D" id="3.30.2410.10">
    <property type="entry name" value="Hect, E3 ligase catalytic domain"/>
    <property type="match status" value="1"/>
</dbReference>
<evidence type="ECO:0000256" key="3">
    <source>
        <dbReference type="ARBA" id="ARBA00022786"/>
    </source>
</evidence>
<dbReference type="GO" id="GO:0003723">
    <property type="term" value="F:RNA binding"/>
    <property type="evidence" value="ECO:0007669"/>
    <property type="project" value="InterPro"/>
</dbReference>
<evidence type="ECO:0000256" key="1">
    <source>
        <dbReference type="ARBA" id="ARBA00022723"/>
    </source>
</evidence>
<name>A0A8S4N486_OWEFU</name>
<feature type="compositionally biased region" description="Basic and acidic residues" evidence="7">
    <location>
        <begin position="548"/>
        <end position="565"/>
    </location>
</feature>
<sequence length="3004" mass="328250">MSSIHFVVHTLPGTEDQLHERLKDVAEKISRHGANSPIALSALKNCSIIQAVVGPNHIAFLLQDGRVCRVSYTILGERLDLTKSDTKKKWSVLGGGVSTGKTNQTASGGSRAPHRPRGRVVRAVSRGRGGVSSVIVGSRPIVPAPSVPEDLISQVQVVLQGKSRNLIIRELQRTNLDVNMAVNNLLSRDDDGDDDGPEDGGEPYIAGGDDLISLLDAGMHSDHPGVIIDADAMFSEDMFGYSSLRTRPSSRSRTAVERDSDRERESIFRLRDRRWAESALRDESLARTLDRDKSDTESKKNTIASGTQNPLIFGEDLQFWPERDGELPKFVRIAAMYSDLVAITQTGQLCQWKWSEYYPFLHPTHTAVFHPKVPILGLTNEKIVGLSACNVRASVWTESGKVATWVDETLSHVASKLEHPAQIFPEFQVDKIASLHTCALYTCARLENGALYWWGVMPLGQRKKLLEKSRNKGKKNKAPNAGSCKSTTEREIVAGSQVCLRSSPLYHAGTTAFTTIDGVPKVGQLMEAAWSLTDVCRFKIKVPSPPMEPREPRQKAMKVSVDKPVKSSNEPKAPDFSAEMPPPPSPASSTCSDHSGHSLISPGSLKRKKQPTPVKEIEKREEEEQWPLKDVIFVEDIKTVPVGKVLKVDGSYAAVRFNAKDADQAASKDELSAVLQECRLLRKDELQIVKAGNPPKVPDCFQRVPKRINTECGEILAVSADNQSIHIVEQTGNKMSYKVFNLSSAKVEQDRTFPTHTGAFLGHSESNITLHTSMDESPVLLQDGNKALYPLAKDSLEGVRDPVWLNLPPLQSLSLGIQHLGAFSLNTKTKAALIVFALQAQELIPSILCCDLEKVQSILNSINDNTDTATQEQQVQNLIQERSDGGRNIIHAAVAMCSPTTNKENEADQSIGGGASSLDAITSVNNAIDVLASIRAQSQSTEDRITARNVSLREMMRRATSAARAVSGLDSGRDGEREDASIAIPTLSWPPVDPPSFESVRTTEPERRSSVSTTSTGTSPNVPLVASSSTANQETANNKTEEKERRANALAILKLLCEFLPLKPFLLDLLQAKNMEGHTPFMQSVCGRAYPAGVVIVETAKKLSGGSKEVMMTMLYPPGSSLDNSPLHLLCSNDTCSFTWTGAEHINQDIFECKTCGLLGTLCCCTECARVCHKGHECKLKKTSPTAYCDCWEKCKCKSLIAGNQTARFDLLNKLLAETDLVKLSNSRGENILLFLAQTTGRQLNEQRQYRPSSSRSRAARKTVAPDLEPEMPEHDLEPPRFSRRALERILNDWNAVKAVVMCGSREKWDVPTEGMFEEQAYLASQSGTARLDKFTHCLLVKCTSEMLDTILTTIIREMQNESIEGRKLEAKSVGRRFVRSVARIFVIISIELQPSSAKKKPLLNLAQPLVKCKRAFQALINIAIEELCETADSLIAPVRMGVARPTAPFQLVTSNIDAIQGSEELFLVEPLPPRSSGSGSQTQTTPSGGDNIAEPAETSRDREEEDVGSAIDGAEQDDVEIGEGAIDENIEQIEEDRHSERSNVVEEAGGESDMDLDLLAESDSDSEEEQVVDDAASVQRSAVTAATAGSEGGMGSLAYFSEEESVGSSQRDDESDASEEQDDVLNILFDEQLERRVTTPGTGSQRTIQTPQPMQWAVRQRDASNTSRTTTTTTMTTPSGVSGYRDIPPRDPFLPSALRQAPTVTSTSAAPSPHEQTTMATTASQLARGFSIVIRQIADLLTMLQDYHALAPSLPCCLDIPFQESMDLQLYLEFRLKPTWDWLIAVMDSIEAQLRFGSAITNSTDPTHPMHPLHSSTRVGLRDRQTRDEQPSTSSIIDPRIPRRSRFGLASSAESNNARRDLLQYALSLMRSHNDEHFDSLPVIDISAFKHVAYVFDALIYYMRSGTDADGELIQDGVSMHSWQDENENDETEDDPLDNVAMETESLTGESDLTNKGRKHSFFQRSESTTFLGCPPPDPFVLTLEEALPLADQPQLLQPNARKEDLFGAPRQPFYTSQLTRVSDSTGPSPSVPAQPSPFDKLPTHLALSSRTSESTPGQTLSQEAPLVESSTSMETENPAGTSVIVAPQTTGATMMDTSSSRLLLGPINSAPNVTTGPSTTTTQTDTILTAPDAPRGEPEPTPPEVAPKDATPTQPTVIVHASQSLPQSVLVMAPGASNAAIPNKPTDIEKSPSSLDTSSTDPSVPQSVSEEPGIHSITTPLELNMPQPSTATIAASLGLDTTGSTSSTPLGVAGVSGSAMGPLNLDTSRPLSSNTESLAIETASATPDSLALDTPSSSSAPLNLETSESVPGPIAVDTPNSSTAPLNLDTSSSTPGPITLDTSVDMVGANENVANTVDIETSQVQVQNTENEPKSSGHPIGQLVSHDILLGRWRLGLDLFGRVFCDDVGLEPGSVISELGGFPVKEAKFRREMEKLRNSVQRDLSLEVERDRDALIQQTIKQMNTQFNRRTSTSGPPLAVHRVKVVFKDEPGEGSGVARSFYTAFAQAVLVERKIPNLESCQVGGKTLQYNLLQRLRNRERERQRANTLQRQRRESRHALSYTAVPFFMPTDLATSGGSAEGGEVAGAPPLAGEPSSSVLTASRRQMGERLYPKVQGLQPSLAPKITGMLLELPQAQVLVLLASEEQLRQRVDEAVEVIMSHGREISAEALLDLDIFNLSTEKMKRVTGRKSDVEEEEEEAQDNSALFFQPGKQGYYSPRQGKTRPERLNAFRNVGRIIGLCLLQNEMLPLFLNRHVLKYLLGRKIGWHDLAFFDPVMYESLRRLVVDAESKDGGGMFSSLDLTFSVDLSLEEGGGPVELLPGGADIEVTANNIHDYVRLYADLRLVKQSEKALEALRMGIFDVLPRSSLEGLMAEDLRLLLNGVGDINVQSLINYTSFNDESGESSDKVQRFKRWYWSIVEKMTPLERQDLVYFWTSSPALPASEEGFQPMPSITVRPADDSHLPTANTCISRLYIPIYTTKLILKSKLLTAIKTKAFGFV</sequence>
<dbReference type="GO" id="GO:0005634">
    <property type="term" value="C:nucleus"/>
    <property type="evidence" value="ECO:0007669"/>
    <property type="project" value="TreeGrafter"/>
</dbReference>
<evidence type="ECO:0000259" key="9">
    <source>
        <dbReference type="PROSITE" id="PS50237"/>
    </source>
</evidence>
<keyword evidence="2" id="KW-0863">Zinc-finger</keyword>
<dbReference type="CDD" id="cd19675">
    <property type="entry name" value="UBR-box_UBR5"/>
    <property type="match status" value="1"/>
</dbReference>
<comment type="caution">
    <text evidence="12">The sequence shown here is derived from an EMBL/GenBank/DDBJ whole genome shotgun (WGS) entry which is preliminary data.</text>
</comment>
<dbReference type="Gene3D" id="3.90.1750.10">
    <property type="entry name" value="Hect, E3 ligase catalytic domains"/>
    <property type="match status" value="2"/>
</dbReference>
<dbReference type="InterPro" id="IPR047503">
    <property type="entry name" value="UBR-box_UBR5"/>
</dbReference>
<evidence type="ECO:0008006" key="14">
    <source>
        <dbReference type="Google" id="ProtNLM"/>
    </source>
</evidence>
<feature type="region of interest" description="Disordered" evidence="7">
    <location>
        <begin position="93"/>
        <end position="118"/>
    </location>
</feature>
<dbReference type="CDD" id="cd14423">
    <property type="entry name" value="CUE_UBR5"/>
    <property type="match status" value="1"/>
</dbReference>
<dbReference type="FunFam" id="1.10.8.10:FF:000009">
    <property type="entry name" value="Putative E3 ubiquitin-protein ligase UBR5"/>
    <property type="match status" value="1"/>
</dbReference>
<feature type="domain" description="UBA" evidence="8">
    <location>
        <begin position="146"/>
        <end position="188"/>
    </location>
</feature>
<feature type="region of interest" description="Disordered" evidence="7">
    <location>
        <begin position="981"/>
        <end position="1042"/>
    </location>
</feature>
<feature type="compositionally biased region" description="Low complexity" evidence="7">
    <location>
        <begin position="1475"/>
        <end position="1490"/>
    </location>
</feature>
<feature type="compositionally biased region" description="Low complexity" evidence="7">
    <location>
        <begin position="1667"/>
        <end position="1678"/>
    </location>
</feature>
<proteinExistence type="predicted"/>
<keyword evidence="1" id="KW-0479">Metal-binding</keyword>
<dbReference type="InterPro" id="IPR009091">
    <property type="entry name" value="RCC1/BLIP-II"/>
</dbReference>
<feature type="compositionally biased region" description="Polar residues" evidence="7">
    <location>
        <begin position="99"/>
        <end position="108"/>
    </location>
</feature>
<feature type="compositionally biased region" description="Polar residues" evidence="7">
    <location>
        <begin position="1640"/>
        <end position="1654"/>
    </location>
</feature>
<feature type="domain" description="PABC" evidence="11">
    <location>
        <begin position="2589"/>
        <end position="2666"/>
    </location>
</feature>
<dbReference type="Gene3D" id="2.130.10.30">
    <property type="entry name" value="Regulator of chromosome condensation 1/beta-lactamase-inhibitor protein II"/>
    <property type="match status" value="1"/>
</dbReference>
<feature type="domain" description="HECT" evidence="9">
    <location>
        <begin position="2718"/>
        <end position="3004"/>
    </location>
</feature>
<dbReference type="Pfam" id="PF11547">
    <property type="entry name" value="E3_UbLigase_EDD"/>
    <property type="match status" value="1"/>
</dbReference>
<feature type="region of interest" description="Disordered" evidence="7">
    <location>
        <begin position="2110"/>
        <end position="2153"/>
    </location>
</feature>
<dbReference type="Gene3D" id="1.10.1900.10">
    <property type="entry name" value="c-terminal domain of poly(a) binding protein"/>
    <property type="match status" value="1"/>
</dbReference>
<organism evidence="12 13">
    <name type="scientific">Owenia fusiformis</name>
    <name type="common">Polychaete worm</name>
    <dbReference type="NCBI Taxonomy" id="6347"/>
    <lineage>
        <taxon>Eukaryota</taxon>
        <taxon>Metazoa</taxon>
        <taxon>Spiralia</taxon>
        <taxon>Lophotrochozoa</taxon>
        <taxon>Annelida</taxon>
        <taxon>Polychaeta</taxon>
        <taxon>Sedentaria</taxon>
        <taxon>Canalipalpata</taxon>
        <taxon>Sabellida</taxon>
        <taxon>Oweniida</taxon>
        <taxon>Oweniidae</taxon>
        <taxon>Owenia</taxon>
    </lineage>
</organism>
<dbReference type="PANTHER" id="PTHR46276">
    <property type="entry name" value="E3 UBIQUITIN-PROTEIN LIGASE UBR5"/>
    <property type="match status" value="1"/>
</dbReference>
<dbReference type="Gene3D" id="3.30.2160.10">
    <property type="entry name" value="Hect, E3 ligase catalytic domain"/>
    <property type="match status" value="1"/>
</dbReference>
<feature type="region of interest" description="Disordered" evidence="7">
    <location>
        <begin position="1802"/>
        <end position="1840"/>
    </location>
</feature>
<dbReference type="Pfam" id="PF00658">
    <property type="entry name" value="MLLE"/>
    <property type="match status" value="1"/>
</dbReference>
<dbReference type="Pfam" id="PF00632">
    <property type="entry name" value="HECT"/>
    <property type="match status" value="1"/>
</dbReference>
<feature type="region of interest" description="Disordered" evidence="7">
    <location>
        <begin position="2578"/>
        <end position="2601"/>
    </location>
</feature>
<feature type="compositionally biased region" description="Basic and acidic residues" evidence="7">
    <location>
        <begin position="1536"/>
        <end position="1545"/>
    </location>
</feature>
<dbReference type="SUPFAM" id="SSF63570">
    <property type="entry name" value="PABC (PABP) domain"/>
    <property type="match status" value="1"/>
</dbReference>
<dbReference type="SMART" id="SM00119">
    <property type="entry name" value="HECTc"/>
    <property type="match status" value="1"/>
</dbReference>
<feature type="compositionally biased region" description="Low complexity" evidence="7">
    <location>
        <begin position="2116"/>
        <end position="2131"/>
    </location>
</feature>
<dbReference type="GO" id="GO:0034450">
    <property type="term" value="F:ubiquitin-ubiquitin ligase activity"/>
    <property type="evidence" value="ECO:0007669"/>
    <property type="project" value="TreeGrafter"/>
</dbReference>
<dbReference type="EMBL" id="CAIIXF020000001">
    <property type="protein sequence ID" value="CAH1775507.1"/>
    <property type="molecule type" value="Genomic_DNA"/>
</dbReference>
<keyword evidence="13" id="KW-1185">Reference proteome</keyword>
<feature type="region of interest" description="Disordered" evidence="7">
    <location>
        <begin position="543"/>
        <end position="621"/>
    </location>
</feature>
<dbReference type="InterPro" id="IPR024725">
    <property type="entry name" value="UBR5_UBA"/>
</dbReference>
<evidence type="ECO:0000313" key="13">
    <source>
        <dbReference type="Proteomes" id="UP000749559"/>
    </source>
</evidence>
<dbReference type="PANTHER" id="PTHR46276:SF1">
    <property type="entry name" value="E3 UBIQUITIN-PROTEIN LIGASE UBR5"/>
    <property type="match status" value="1"/>
</dbReference>
<feature type="zinc finger region" description="UBR-type" evidence="6">
    <location>
        <begin position="1134"/>
        <end position="1202"/>
    </location>
</feature>
<feature type="compositionally biased region" description="Polar residues" evidence="7">
    <location>
        <begin position="1026"/>
        <end position="1038"/>
    </location>
</feature>
<dbReference type="GO" id="GO:0043130">
    <property type="term" value="F:ubiquitin binding"/>
    <property type="evidence" value="ECO:0007669"/>
    <property type="project" value="InterPro"/>
</dbReference>
<dbReference type="SUPFAM" id="SSF50985">
    <property type="entry name" value="RCC1/BLIP-II"/>
    <property type="match status" value="1"/>
</dbReference>
<feature type="compositionally biased region" description="Polar residues" evidence="7">
    <location>
        <begin position="2320"/>
        <end position="2338"/>
    </location>
</feature>
<feature type="compositionally biased region" description="Low complexity" evidence="7">
    <location>
        <begin position="2588"/>
        <end position="2597"/>
    </location>
</feature>
<feature type="region of interest" description="Disordered" evidence="7">
    <location>
        <begin position="1470"/>
        <end position="1556"/>
    </location>
</feature>
<evidence type="ECO:0000256" key="2">
    <source>
        <dbReference type="ARBA" id="ARBA00022771"/>
    </source>
</evidence>
<protein>
    <recommendedName>
        <fullName evidence="14">E3 ubiquitin-protein ligase UBR5</fullName>
    </recommendedName>
</protein>
<dbReference type="InterPro" id="IPR015940">
    <property type="entry name" value="UBA"/>
</dbReference>
<dbReference type="PROSITE" id="PS50237">
    <property type="entry name" value="HECT"/>
    <property type="match status" value="1"/>
</dbReference>
<evidence type="ECO:0000259" key="8">
    <source>
        <dbReference type="PROSITE" id="PS50030"/>
    </source>
</evidence>
<feature type="compositionally biased region" description="Acidic residues" evidence="7">
    <location>
        <begin position="1515"/>
        <end position="1535"/>
    </location>
</feature>
<feature type="compositionally biased region" description="Low complexity" evidence="7">
    <location>
        <begin position="2193"/>
        <end position="2205"/>
    </location>
</feature>
<dbReference type="GO" id="GO:0000209">
    <property type="term" value="P:protein polyubiquitination"/>
    <property type="evidence" value="ECO:0007669"/>
    <property type="project" value="TreeGrafter"/>
</dbReference>
<dbReference type="InterPro" id="IPR002004">
    <property type="entry name" value="PABP_HYD_C"/>
</dbReference>
<dbReference type="Gene3D" id="1.10.8.10">
    <property type="entry name" value="DNA helicase RuvA subunit, C-terminal domain"/>
    <property type="match status" value="1"/>
</dbReference>
<feature type="region of interest" description="Disordered" evidence="7">
    <location>
        <begin position="2021"/>
        <end position="2079"/>
    </location>
</feature>
<evidence type="ECO:0000256" key="6">
    <source>
        <dbReference type="PROSITE-ProRule" id="PRU00508"/>
    </source>
</evidence>
<evidence type="ECO:0000256" key="4">
    <source>
        <dbReference type="ARBA" id="ARBA00022833"/>
    </source>
</evidence>
<feature type="region of interest" description="Disordered" evidence="7">
    <location>
        <begin position="1632"/>
        <end position="1687"/>
    </location>
</feature>
<keyword evidence="3 5" id="KW-0833">Ubl conjugation pathway</keyword>
<dbReference type="OrthoDB" id="298098at2759"/>
<dbReference type="SMART" id="SM00517">
    <property type="entry name" value="PolyA"/>
    <property type="match status" value="1"/>
</dbReference>
<feature type="region of interest" description="Disordered" evidence="7">
    <location>
        <begin position="2286"/>
        <end position="2338"/>
    </location>
</feature>
<reference evidence="12" key="1">
    <citation type="submission" date="2022-03" db="EMBL/GenBank/DDBJ databases">
        <authorList>
            <person name="Martin C."/>
        </authorList>
    </citation>
    <scope>NUCLEOTIDE SEQUENCE</scope>
</reference>
<feature type="region of interest" description="Disordered" evidence="7">
    <location>
        <begin position="1245"/>
        <end position="1278"/>
    </location>
</feature>
<dbReference type="SUPFAM" id="SSF56204">
    <property type="entry name" value="Hect, E3 ligase catalytic domain"/>
    <property type="match status" value="1"/>
</dbReference>
<evidence type="ECO:0000313" key="12">
    <source>
        <dbReference type="EMBL" id="CAH1775507.1"/>
    </source>
</evidence>
<accession>A0A8S4N486</accession>
<dbReference type="GO" id="GO:0008270">
    <property type="term" value="F:zinc ion binding"/>
    <property type="evidence" value="ECO:0007669"/>
    <property type="project" value="UniProtKB-KW"/>
</dbReference>
<dbReference type="GO" id="GO:0090263">
    <property type="term" value="P:positive regulation of canonical Wnt signaling pathway"/>
    <property type="evidence" value="ECO:0007669"/>
    <property type="project" value="TreeGrafter"/>
</dbReference>
<dbReference type="GO" id="GO:0005737">
    <property type="term" value="C:cytoplasm"/>
    <property type="evidence" value="ECO:0007669"/>
    <property type="project" value="TreeGrafter"/>
</dbReference>
<feature type="region of interest" description="Disordered" evidence="7">
    <location>
        <begin position="468"/>
        <end position="488"/>
    </location>
</feature>
<feature type="compositionally biased region" description="Basic and acidic residues" evidence="7">
    <location>
        <begin position="1821"/>
        <end position="1831"/>
    </location>
</feature>
<feature type="compositionally biased region" description="Polar residues" evidence="7">
    <location>
        <begin position="2048"/>
        <end position="2079"/>
    </location>
</feature>